<dbReference type="SUPFAM" id="SSF55021">
    <property type="entry name" value="ACT-like"/>
    <property type="match status" value="2"/>
</dbReference>
<dbReference type="SFLD" id="SFLDG01137">
    <property type="entry name" value="C1.6.1:_Phosphoserine_Phosphat"/>
    <property type="match status" value="1"/>
</dbReference>
<evidence type="ECO:0000256" key="5">
    <source>
        <dbReference type="ARBA" id="ARBA00022605"/>
    </source>
</evidence>
<dbReference type="Pfam" id="PF00702">
    <property type="entry name" value="Hydrolase"/>
    <property type="match status" value="1"/>
</dbReference>
<dbReference type="InterPro" id="IPR050582">
    <property type="entry name" value="HAD-like_SerB"/>
</dbReference>
<feature type="active site" description="Nucleophile" evidence="11">
    <location>
        <position position="185"/>
    </location>
</feature>
<dbReference type="EMBL" id="LFWU01000136">
    <property type="protein sequence ID" value="KON30043.1"/>
    <property type="molecule type" value="Genomic_DNA"/>
</dbReference>
<evidence type="ECO:0000256" key="11">
    <source>
        <dbReference type="PIRSR" id="PIRSR604469-1"/>
    </source>
</evidence>
<protein>
    <recommendedName>
        <fullName evidence="4">phosphoserine phosphatase</fullName>
        <ecNumber evidence="4">3.1.3.3</ecNumber>
    </recommendedName>
    <alternativeName>
        <fullName evidence="10">O-phosphoserine phosphohydrolase</fullName>
    </alternativeName>
</protein>
<keyword evidence="5" id="KW-0028">Amino-acid biosynthesis</keyword>
<dbReference type="GO" id="GO:0036424">
    <property type="term" value="F:L-phosphoserine phosphatase activity"/>
    <property type="evidence" value="ECO:0007669"/>
    <property type="project" value="InterPro"/>
</dbReference>
<dbReference type="Pfam" id="PF13740">
    <property type="entry name" value="ACT_6"/>
    <property type="match status" value="2"/>
</dbReference>
<dbReference type="InterPro" id="IPR023214">
    <property type="entry name" value="HAD_sf"/>
</dbReference>
<evidence type="ECO:0000313" key="13">
    <source>
        <dbReference type="EMBL" id="KON30043.1"/>
    </source>
</evidence>
<feature type="domain" description="ACT" evidence="12">
    <location>
        <begin position="96"/>
        <end position="177"/>
    </location>
</feature>
<keyword evidence="9" id="KW-0718">Serine biosynthesis</keyword>
<dbReference type="GO" id="GO:0005737">
    <property type="term" value="C:cytoplasm"/>
    <property type="evidence" value="ECO:0007669"/>
    <property type="project" value="TreeGrafter"/>
</dbReference>
<feature type="domain" description="ACT" evidence="12">
    <location>
        <begin position="7"/>
        <end position="85"/>
    </location>
</feature>
<keyword evidence="6" id="KW-0479">Metal-binding</keyword>
<dbReference type="PANTHER" id="PTHR43344:SF2">
    <property type="entry name" value="PHOSPHOSERINE PHOSPHATASE"/>
    <property type="match status" value="1"/>
</dbReference>
<evidence type="ECO:0000256" key="7">
    <source>
        <dbReference type="ARBA" id="ARBA00022801"/>
    </source>
</evidence>
<evidence type="ECO:0000256" key="3">
    <source>
        <dbReference type="ARBA" id="ARBA00009184"/>
    </source>
</evidence>
<name>A0A0M0BND0_9ARCH</name>
<evidence type="ECO:0000256" key="4">
    <source>
        <dbReference type="ARBA" id="ARBA00012640"/>
    </source>
</evidence>
<evidence type="ECO:0000259" key="12">
    <source>
        <dbReference type="PROSITE" id="PS51671"/>
    </source>
</evidence>
<comment type="pathway">
    <text evidence="2">Amino-acid biosynthesis; L-serine biosynthesis; L-serine from 3-phospho-D-glycerate: step 3/3.</text>
</comment>
<dbReference type="Gene3D" id="3.40.50.1000">
    <property type="entry name" value="HAD superfamily/HAD-like"/>
    <property type="match status" value="1"/>
</dbReference>
<dbReference type="InterPro" id="IPR002912">
    <property type="entry name" value="ACT_dom"/>
</dbReference>
<evidence type="ECO:0000256" key="8">
    <source>
        <dbReference type="ARBA" id="ARBA00022842"/>
    </source>
</evidence>
<comment type="similarity">
    <text evidence="3">Belongs to the HAD-like hydrolase superfamily. SerB family.</text>
</comment>
<dbReference type="InterPro" id="IPR036412">
    <property type="entry name" value="HAD-like_sf"/>
</dbReference>
<dbReference type="PROSITE" id="PS51671">
    <property type="entry name" value="ACT"/>
    <property type="match status" value="2"/>
</dbReference>
<accession>A0A0M0BND0</accession>
<keyword evidence="8" id="KW-0460">Magnesium</keyword>
<comment type="caution">
    <text evidence="13">The sequence shown here is derived from an EMBL/GenBank/DDBJ whole genome shotgun (WGS) entry which is preliminary data.</text>
</comment>
<evidence type="ECO:0000256" key="10">
    <source>
        <dbReference type="ARBA" id="ARBA00031693"/>
    </source>
</evidence>
<gene>
    <name evidence="13" type="ORF">AC477_05280</name>
</gene>
<evidence type="ECO:0000256" key="1">
    <source>
        <dbReference type="ARBA" id="ARBA00001946"/>
    </source>
</evidence>
<sequence>MSKPFVIITATGKDKPGLITEITELITNANGNIVDIEAFSMRGLFAIFMIVDCRTMSVSIGRLRDQLMTMGKKIGLDVSVEPLRSGRRKSGKKLVLLTTLGKDQPGIVATISRFLSKNRANIERIRMIAYGELNAMEILIDINDIQLLIEDFKIALSNECKRVGQDVVFQKDTVFRRPKRLIVFDVDGTLIDAEMIDELAKAAGVGIKVSEITSRAMNGEIDFKQALTERVHLLKGLDIKILDSIVENLDVTPGAEELIIALKALGYKIALISGGFIQFVEKIKQKLGIDYVYANKLVIKDGKLTGEVVEPIIDAERKADLMREIAEKENLLMEQVVAVGDGANDRFMLENSGLGIALYPKAVLQKVASGVITKDNLAGILYCLGAPEEKIKKLVPDKKTHS</sequence>
<dbReference type="SFLD" id="SFLDS00003">
    <property type="entry name" value="Haloacid_Dehalogenase"/>
    <property type="match status" value="1"/>
</dbReference>
<dbReference type="InterPro" id="IPR045865">
    <property type="entry name" value="ACT-like_dom_sf"/>
</dbReference>
<dbReference type="Proteomes" id="UP000037237">
    <property type="component" value="Unassembled WGS sequence"/>
</dbReference>
<reference evidence="13 14" key="1">
    <citation type="submission" date="2015-06" db="EMBL/GenBank/DDBJ databases">
        <title>New insights into the roles of widespread benthic archaea in carbon and nitrogen cycling.</title>
        <authorList>
            <person name="Lazar C.S."/>
            <person name="Baker B.J."/>
            <person name="Seitz K.W."/>
            <person name="Hyde A.S."/>
            <person name="Dick G.J."/>
            <person name="Hinrichs K.-U."/>
            <person name="Teske A.P."/>
        </authorList>
    </citation>
    <scope>NUCLEOTIDE SEQUENCE [LARGE SCALE GENOMIC DNA]</scope>
    <source>
        <strain evidence="13">SG8-32-1</strain>
    </source>
</reference>
<keyword evidence="7" id="KW-0378">Hydrolase</keyword>
<dbReference type="GO" id="GO:0006564">
    <property type="term" value="P:L-serine biosynthetic process"/>
    <property type="evidence" value="ECO:0007669"/>
    <property type="project" value="UniProtKB-KW"/>
</dbReference>
<dbReference type="GO" id="GO:0000287">
    <property type="term" value="F:magnesium ion binding"/>
    <property type="evidence" value="ECO:0007669"/>
    <property type="project" value="TreeGrafter"/>
</dbReference>
<dbReference type="AlphaFoldDB" id="A0A0M0BND0"/>
<evidence type="ECO:0000313" key="14">
    <source>
        <dbReference type="Proteomes" id="UP000037237"/>
    </source>
</evidence>
<comment type="cofactor">
    <cofactor evidence="1">
        <name>Mg(2+)</name>
        <dbReference type="ChEBI" id="CHEBI:18420"/>
    </cofactor>
</comment>
<dbReference type="SUPFAM" id="SSF56784">
    <property type="entry name" value="HAD-like"/>
    <property type="match status" value="1"/>
</dbReference>
<dbReference type="EC" id="3.1.3.3" evidence="4"/>
<evidence type="ECO:0000256" key="2">
    <source>
        <dbReference type="ARBA" id="ARBA00005135"/>
    </source>
</evidence>
<organism evidence="13 14">
    <name type="scientific">miscellaneous Crenarchaeota group-1 archaeon SG8-32-1</name>
    <dbReference type="NCBI Taxonomy" id="1685124"/>
    <lineage>
        <taxon>Archaea</taxon>
        <taxon>Candidatus Bathyarchaeota</taxon>
        <taxon>MCG-1</taxon>
    </lineage>
</organism>
<dbReference type="PANTHER" id="PTHR43344">
    <property type="entry name" value="PHOSPHOSERINE PHOSPHATASE"/>
    <property type="match status" value="1"/>
</dbReference>
<evidence type="ECO:0000256" key="9">
    <source>
        <dbReference type="ARBA" id="ARBA00023299"/>
    </source>
</evidence>
<dbReference type="SFLD" id="SFLDF00029">
    <property type="entry name" value="phosphoserine_phosphatase"/>
    <property type="match status" value="1"/>
</dbReference>
<dbReference type="Gene3D" id="3.30.70.260">
    <property type="match status" value="2"/>
</dbReference>
<dbReference type="PATRIC" id="fig|1685124.3.peg.1072"/>
<dbReference type="SFLD" id="SFLDG01136">
    <property type="entry name" value="C1.6:_Phosphoserine_Phosphatas"/>
    <property type="match status" value="1"/>
</dbReference>
<evidence type="ECO:0000256" key="6">
    <source>
        <dbReference type="ARBA" id="ARBA00022723"/>
    </source>
</evidence>
<dbReference type="UniPathway" id="UPA00135">
    <property type="reaction ID" value="UER00198"/>
</dbReference>
<dbReference type="InterPro" id="IPR004469">
    <property type="entry name" value="PSP"/>
</dbReference>
<dbReference type="NCBIfam" id="TIGR01488">
    <property type="entry name" value="HAD-SF-IB"/>
    <property type="match status" value="1"/>
</dbReference>
<dbReference type="NCBIfam" id="TIGR00338">
    <property type="entry name" value="serB"/>
    <property type="match status" value="1"/>
</dbReference>
<feature type="active site" description="Proton donor" evidence="11">
    <location>
        <position position="187"/>
    </location>
</feature>
<proteinExistence type="inferred from homology"/>
<dbReference type="CDD" id="cd07500">
    <property type="entry name" value="HAD_PSP"/>
    <property type="match status" value="1"/>
</dbReference>